<dbReference type="RefSeq" id="WP_071175498.1">
    <property type="nucleotide sequence ID" value="NZ_CP017831.1"/>
</dbReference>
<dbReference type="OrthoDB" id="9805474at2"/>
<dbReference type="NCBIfam" id="TIGR00229">
    <property type="entry name" value="sensory_box"/>
    <property type="match status" value="1"/>
</dbReference>
<dbReference type="InterPro" id="IPR043128">
    <property type="entry name" value="Rev_trsase/Diguanyl_cyclase"/>
</dbReference>
<dbReference type="InterPro" id="IPR029787">
    <property type="entry name" value="Nucleotide_cyclase"/>
</dbReference>
<keyword evidence="5" id="KW-1185">Reference proteome</keyword>
<dbReference type="Pfam" id="PF08447">
    <property type="entry name" value="PAS_3"/>
    <property type="match status" value="1"/>
</dbReference>
<feature type="domain" description="PAS" evidence="1">
    <location>
        <begin position="4"/>
        <end position="81"/>
    </location>
</feature>
<evidence type="ECO:0000259" key="3">
    <source>
        <dbReference type="PROSITE" id="PS50887"/>
    </source>
</evidence>
<evidence type="ECO:0000259" key="1">
    <source>
        <dbReference type="PROSITE" id="PS50112"/>
    </source>
</evidence>
<dbReference type="PROSITE" id="PS50883">
    <property type="entry name" value="EAL"/>
    <property type="match status" value="1"/>
</dbReference>
<organism evidence="4 5">
    <name type="scientific">Butyrivibrio hungatei</name>
    <dbReference type="NCBI Taxonomy" id="185008"/>
    <lineage>
        <taxon>Bacteria</taxon>
        <taxon>Bacillati</taxon>
        <taxon>Bacillota</taxon>
        <taxon>Clostridia</taxon>
        <taxon>Lachnospirales</taxon>
        <taxon>Lachnospiraceae</taxon>
        <taxon>Butyrivibrio</taxon>
    </lineage>
</organism>
<feature type="domain" description="EAL" evidence="2">
    <location>
        <begin position="296"/>
        <end position="547"/>
    </location>
</feature>
<evidence type="ECO:0000313" key="4">
    <source>
        <dbReference type="EMBL" id="AOZ95756.1"/>
    </source>
</evidence>
<dbReference type="InterPro" id="IPR050706">
    <property type="entry name" value="Cyclic-di-GMP_PDE-like"/>
</dbReference>
<sequence length="547" mass="62471">MGGTYETINRIFDTFAVTSRSRYVYVFDMEKNISRWSQNAVDYFGLTGEYIYNAASVWENRIHPDDRDKYAEYIKEFYSGVKTDPNIEYRAKNKNGEYVICACRGVVIKDYAGKPVFYACSIINKGIVDNNDPITLLPNQYEMLNEMRQYKAAGTPYSILLINFIDFSDVNRRYGYMIGNSILRAMATKLTQEGNGRGKAYRGEGTIIAYVTRQMDIEELKKLYGRMRSFTRDSLKINGKKVGAEIGGGIICATDTTVDEHAIYTSAKYALDYSKTQKHGNLIIYNNDQLDTNRGNIELVDAIRNSVLNGFGGFFLEYQPIFSAAGKNLVGMEVFVRWEREPFGEVAPSEFVPWLEQDPVFFLLGNWILENALKDALEIRRGKRDFFLSVNLAFMQLERSEFRTTLIDILRKIGYPATGLYLQLTQSSRQLGMEHLKSQVEFLKSCGLKIGLDVSDFGTLDLVRHLPIDLINIAPSLTGGMEDNPTTKYMVETITGFTHRLNIRTCFSGIEDEETEKMASAYPISDVMGYYFGRPCRIQEFMEKYLK</sequence>
<name>A0A1D9NZE6_9FIRM</name>
<protein>
    <submittedName>
        <fullName evidence="4">PAS/EAL domain-containing protein</fullName>
    </submittedName>
</protein>
<reference evidence="5" key="1">
    <citation type="submission" date="2016-10" db="EMBL/GenBank/DDBJ databases">
        <title>The complete genome sequence of the rumen bacterium Butyrivibrio hungatei MB2003.</title>
        <authorList>
            <person name="Palevich N."/>
            <person name="Kelly W.J."/>
            <person name="Leahy S.C."/>
            <person name="Altermann E."/>
            <person name="Rakonjac J."/>
            <person name="Attwood G.T."/>
        </authorList>
    </citation>
    <scope>NUCLEOTIDE SEQUENCE [LARGE SCALE GENOMIC DNA]</scope>
    <source>
        <strain evidence="5">MB2003</strain>
    </source>
</reference>
<gene>
    <name evidence="4" type="ORF">bhn_I0722</name>
</gene>
<dbReference type="Gene3D" id="3.20.20.450">
    <property type="entry name" value="EAL domain"/>
    <property type="match status" value="1"/>
</dbReference>
<dbReference type="SMART" id="SM00267">
    <property type="entry name" value="GGDEF"/>
    <property type="match status" value="1"/>
</dbReference>
<proteinExistence type="predicted"/>
<dbReference type="CDD" id="cd01948">
    <property type="entry name" value="EAL"/>
    <property type="match status" value="1"/>
</dbReference>
<dbReference type="InterPro" id="IPR000014">
    <property type="entry name" value="PAS"/>
</dbReference>
<dbReference type="KEGG" id="bhu:bhn_I0722"/>
<dbReference type="AlphaFoldDB" id="A0A1D9NZE6"/>
<feature type="domain" description="GGDEF" evidence="3">
    <location>
        <begin position="155"/>
        <end position="287"/>
    </location>
</feature>
<dbReference type="Gene3D" id="3.30.70.270">
    <property type="match status" value="1"/>
</dbReference>
<dbReference type="SUPFAM" id="SSF55785">
    <property type="entry name" value="PYP-like sensor domain (PAS domain)"/>
    <property type="match status" value="1"/>
</dbReference>
<accession>A0A1D9NZE6</accession>
<dbReference type="InterPro" id="IPR001633">
    <property type="entry name" value="EAL_dom"/>
</dbReference>
<dbReference type="InterPro" id="IPR000160">
    <property type="entry name" value="GGDEF_dom"/>
</dbReference>
<dbReference type="SUPFAM" id="SSF55073">
    <property type="entry name" value="Nucleotide cyclase"/>
    <property type="match status" value="1"/>
</dbReference>
<dbReference type="InterPro" id="IPR035919">
    <property type="entry name" value="EAL_sf"/>
</dbReference>
<dbReference type="SUPFAM" id="SSF141868">
    <property type="entry name" value="EAL domain-like"/>
    <property type="match status" value="1"/>
</dbReference>
<dbReference type="PROSITE" id="PS50112">
    <property type="entry name" value="PAS"/>
    <property type="match status" value="1"/>
</dbReference>
<evidence type="ECO:0000313" key="5">
    <source>
        <dbReference type="Proteomes" id="UP000179284"/>
    </source>
</evidence>
<dbReference type="SMART" id="SM00052">
    <property type="entry name" value="EAL"/>
    <property type="match status" value="1"/>
</dbReference>
<dbReference type="CDD" id="cd00130">
    <property type="entry name" value="PAS"/>
    <property type="match status" value="1"/>
</dbReference>
<dbReference type="PROSITE" id="PS50887">
    <property type="entry name" value="GGDEF"/>
    <property type="match status" value="1"/>
</dbReference>
<dbReference type="Proteomes" id="UP000179284">
    <property type="component" value="Chromosome I"/>
</dbReference>
<evidence type="ECO:0000259" key="2">
    <source>
        <dbReference type="PROSITE" id="PS50883"/>
    </source>
</evidence>
<dbReference type="Pfam" id="PF00990">
    <property type="entry name" value="GGDEF"/>
    <property type="match status" value="1"/>
</dbReference>
<dbReference type="EMBL" id="CP017831">
    <property type="protein sequence ID" value="AOZ95756.1"/>
    <property type="molecule type" value="Genomic_DNA"/>
</dbReference>
<dbReference type="PANTHER" id="PTHR33121">
    <property type="entry name" value="CYCLIC DI-GMP PHOSPHODIESTERASE PDEF"/>
    <property type="match status" value="1"/>
</dbReference>
<dbReference type="Gene3D" id="3.30.450.20">
    <property type="entry name" value="PAS domain"/>
    <property type="match status" value="1"/>
</dbReference>
<dbReference type="PANTHER" id="PTHR33121:SF79">
    <property type="entry name" value="CYCLIC DI-GMP PHOSPHODIESTERASE PDED-RELATED"/>
    <property type="match status" value="1"/>
</dbReference>
<dbReference type="GO" id="GO:0071111">
    <property type="term" value="F:cyclic-guanylate-specific phosphodiesterase activity"/>
    <property type="evidence" value="ECO:0007669"/>
    <property type="project" value="InterPro"/>
</dbReference>
<dbReference type="InterPro" id="IPR035965">
    <property type="entry name" value="PAS-like_dom_sf"/>
</dbReference>
<dbReference type="InterPro" id="IPR013655">
    <property type="entry name" value="PAS_fold_3"/>
</dbReference>
<dbReference type="Pfam" id="PF00563">
    <property type="entry name" value="EAL"/>
    <property type="match status" value="1"/>
</dbReference>